<comment type="subcellular location">
    <subcellularLocation>
        <location evidence="1">Cell membrane</location>
        <topology evidence="1">Multi-pass membrane protein</topology>
    </subcellularLocation>
</comment>
<feature type="transmembrane region" description="Helical" evidence="7">
    <location>
        <begin position="454"/>
        <end position="473"/>
    </location>
</feature>
<evidence type="ECO:0000313" key="9">
    <source>
        <dbReference type="Proteomes" id="UP000245639"/>
    </source>
</evidence>
<comment type="caution">
    <text evidence="8">The sequence shown here is derived from an EMBL/GenBank/DDBJ whole genome shotgun (WGS) entry which is preliminary data.</text>
</comment>
<feature type="transmembrane region" description="Helical" evidence="7">
    <location>
        <begin position="90"/>
        <end position="111"/>
    </location>
</feature>
<feature type="region of interest" description="Disordered" evidence="6">
    <location>
        <begin position="491"/>
        <end position="518"/>
    </location>
</feature>
<keyword evidence="2" id="KW-1003">Cell membrane</keyword>
<evidence type="ECO:0000256" key="7">
    <source>
        <dbReference type="SAM" id="Phobius"/>
    </source>
</evidence>
<dbReference type="Pfam" id="PF01943">
    <property type="entry name" value="Polysacc_synt"/>
    <property type="match status" value="1"/>
</dbReference>
<accession>A0A2U1FLH0</accession>
<evidence type="ECO:0000256" key="3">
    <source>
        <dbReference type="ARBA" id="ARBA00022692"/>
    </source>
</evidence>
<feature type="transmembrane region" description="Helical" evidence="7">
    <location>
        <begin position="393"/>
        <end position="415"/>
    </location>
</feature>
<gene>
    <name evidence="8" type="ORF">C8D89_102172</name>
</gene>
<evidence type="ECO:0000256" key="5">
    <source>
        <dbReference type="ARBA" id="ARBA00023136"/>
    </source>
</evidence>
<dbReference type="InterPro" id="IPR050833">
    <property type="entry name" value="Poly_Biosynth_Transport"/>
</dbReference>
<organism evidence="8 9">
    <name type="scientific">Actinomycetospora cinnamomea</name>
    <dbReference type="NCBI Taxonomy" id="663609"/>
    <lineage>
        <taxon>Bacteria</taxon>
        <taxon>Bacillati</taxon>
        <taxon>Actinomycetota</taxon>
        <taxon>Actinomycetes</taxon>
        <taxon>Pseudonocardiales</taxon>
        <taxon>Pseudonocardiaceae</taxon>
        <taxon>Actinomycetospora</taxon>
    </lineage>
</organism>
<dbReference type="GO" id="GO:0005886">
    <property type="term" value="C:plasma membrane"/>
    <property type="evidence" value="ECO:0007669"/>
    <property type="project" value="UniProtKB-SubCell"/>
</dbReference>
<feature type="transmembrane region" description="Helical" evidence="7">
    <location>
        <begin position="368"/>
        <end position="387"/>
    </location>
</feature>
<dbReference type="PANTHER" id="PTHR30250">
    <property type="entry name" value="PST FAMILY PREDICTED COLANIC ACID TRANSPORTER"/>
    <property type="match status" value="1"/>
</dbReference>
<protein>
    <submittedName>
        <fullName evidence="8">O-antigen/teichoic acid export membrane protein</fullName>
    </submittedName>
</protein>
<evidence type="ECO:0000256" key="1">
    <source>
        <dbReference type="ARBA" id="ARBA00004651"/>
    </source>
</evidence>
<name>A0A2U1FLH0_9PSEU</name>
<keyword evidence="4 7" id="KW-1133">Transmembrane helix</keyword>
<feature type="transmembrane region" description="Helical" evidence="7">
    <location>
        <begin position="162"/>
        <end position="179"/>
    </location>
</feature>
<dbReference type="RefSeq" id="WP_116707095.1">
    <property type="nucleotide sequence ID" value="NZ_QEKW01000002.1"/>
</dbReference>
<sequence>MRALRGHQSAAAGTAVLMIGIVLTAPLNYGFGLALAWLLPASEFGVVSVVLTVLLLATSVLAAGFPWALARAVARAEADGEPGADAQFRAALAGNVGLGAALGGGFAAVQLTTGAILPGVGPGLTLLIAGTVVLLALGQVLVGGLQGTRRFTAVGVTRVAEVVAKVVVAVGVVALVGAGALGVGWALLLSAAVAAAWAWWTLRDRLPRLRGAIAGWRSFADAAPMAAGTTAFGLISTLDVLLLGALGHGHGVTFAAVGTYQVAALLAKAPYLAGSALSEGVFPFVARARSAQEAHGWVVTAFRWVPLALVPALLVLVVTPDALLGRLFPAEYAAAGTPARVIALGTLGLIAGDMLLKALFARGFAGRAAARLPLAALAEVATMAVLVPRLGATGAAAGFAVGAWVGAAVLASVYVRHHRVGRVPARVVLAWSAAVAPLAGLLAVAAVIGGGPDLALIALGLAVYVVLAVRLGAVPAADLARVRGLLARRGAGRPDPATDPATDPITVPASAAQEGVPA</sequence>
<keyword evidence="9" id="KW-1185">Reference proteome</keyword>
<feature type="transmembrane region" description="Helical" evidence="7">
    <location>
        <begin position="123"/>
        <end position="142"/>
    </location>
</feature>
<keyword evidence="3 7" id="KW-0812">Transmembrane</keyword>
<feature type="transmembrane region" description="Helical" evidence="7">
    <location>
        <begin position="338"/>
        <end position="356"/>
    </location>
</feature>
<evidence type="ECO:0000256" key="6">
    <source>
        <dbReference type="SAM" id="MobiDB-lite"/>
    </source>
</evidence>
<feature type="compositionally biased region" description="Low complexity" evidence="6">
    <location>
        <begin position="491"/>
        <end position="509"/>
    </location>
</feature>
<dbReference type="EMBL" id="QEKW01000002">
    <property type="protein sequence ID" value="PVZ13024.1"/>
    <property type="molecule type" value="Genomic_DNA"/>
</dbReference>
<feature type="transmembrane region" description="Helical" evidence="7">
    <location>
        <begin position="12"/>
        <end position="38"/>
    </location>
</feature>
<feature type="transmembrane region" description="Helical" evidence="7">
    <location>
        <begin position="427"/>
        <end position="448"/>
    </location>
</feature>
<reference evidence="8 9" key="1">
    <citation type="submission" date="2018-04" db="EMBL/GenBank/DDBJ databases">
        <title>Genomic Encyclopedia of Type Strains, Phase IV (KMG-IV): sequencing the most valuable type-strain genomes for metagenomic binning, comparative biology and taxonomic classification.</title>
        <authorList>
            <person name="Goeker M."/>
        </authorList>
    </citation>
    <scope>NUCLEOTIDE SEQUENCE [LARGE SCALE GENOMIC DNA]</scope>
    <source>
        <strain evidence="8 9">DSM 45771</strain>
    </source>
</reference>
<feature type="transmembrane region" description="Helical" evidence="7">
    <location>
        <begin position="44"/>
        <end position="69"/>
    </location>
</feature>
<evidence type="ECO:0000256" key="2">
    <source>
        <dbReference type="ARBA" id="ARBA00022475"/>
    </source>
</evidence>
<dbReference type="Proteomes" id="UP000245639">
    <property type="component" value="Unassembled WGS sequence"/>
</dbReference>
<feature type="transmembrane region" description="Helical" evidence="7">
    <location>
        <begin position="223"/>
        <end position="246"/>
    </location>
</feature>
<proteinExistence type="predicted"/>
<evidence type="ECO:0000313" key="8">
    <source>
        <dbReference type="EMBL" id="PVZ13024.1"/>
    </source>
</evidence>
<evidence type="ECO:0000256" key="4">
    <source>
        <dbReference type="ARBA" id="ARBA00022989"/>
    </source>
</evidence>
<dbReference type="InterPro" id="IPR002797">
    <property type="entry name" value="Polysacc_synth"/>
</dbReference>
<dbReference type="AlphaFoldDB" id="A0A2U1FLH0"/>
<dbReference type="PANTHER" id="PTHR30250:SF11">
    <property type="entry name" value="O-ANTIGEN TRANSPORTER-RELATED"/>
    <property type="match status" value="1"/>
</dbReference>
<feature type="transmembrane region" description="Helical" evidence="7">
    <location>
        <begin position="294"/>
        <end position="318"/>
    </location>
</feature>
<dbReference type="OrthoDB" id="3278895at2"/>
<keyword evidence="5 7" id="KW-0472">Membrane</keyword>